<keyword evidence="1" id="KW-0472">Membrane</keyword>
<keyword evidence="3" id="KW-1185">Reference proteome</keyword>
<accession>A0A5B9PFE7</accession>
<feature type="transmembrane region" description="Helical" evidence="1">
    <location>
        <begin position="21"/>
        <end position="39"/>
    </location>
</feature>
<dbReference type="SUPFAM" id="SSF52047">
    <property type="entry name" value="RNI-like"/>
    <property type="match status" value="1"/>
</dbReference>
<name>A0A5B9PFE7_9BACT</name>
<dbReference type="KEGG" id="mff:MFFC18_49170"/>
<feature type="transmembrane region" description="Helical" evidence="1">
    <location>
        <begin position="150"/>
        <end position="169"/>
    </location>
</feature>
<evidence type="ECO:0000313" key="3">
    <source>
        <dbReference type="Proteomes" id="UP000322214"/>
    </source>
</evidence>
<dbReference type="InterPro" id="IPR032675">
    <property type="entry name" value="LRR_dom_sf"/>
</dbReference>
<dbReference type="AlphaFoldDB" id="A0A5B9PFE7"/>
<gene>
    <name evidence="2" type="ORF">MFFC18_49170</name>
</gene>
<feature type="transmembrane region" description="Helical" evidence="1">
    <location>
        <begin position="119"/>
        <end position="138"/>
    </location>
</feature>
<evidence type="ECO:0000256" key="1">
    <source>
        <dbReference type="SAM" id="Phobius"/>
    </source>
</evidence>
<evidence type="ECO:0000313" key="2">
    <source>
        <dbReference type="EMBL" id="QEG24994.1"/>
    </source>
</evidence>
<dbReference type="Gene3D" id="3.80.10.10">
    <property type="entry name" value="Ribonuclease Inhibitor"/>
    <property type="match status" value="1"/>
</dbReference>
<reference evidence="2 3" key="1">
    <citation type="submission" date="2019-08" db="EMBL/GenBank/DDBJ databases">
        <title>Deep-cultivation of Planctomycetes and their phenomic and genomic characterization uncovers novel biology.</title>
        <authorList>
            <person name="Wiegand S."/>
            <person name="Jogler M."/>
            <person name="Boedeker C."/>
            <person name="Pinto D."/>
            <person name="Vollmers J."/>
            <person name="Rivas-Marin E."/>
            <person name="Kohn T."/>
            <person name="Peeters S.H."/>
            <person name="Heuer A."/>
            <person name="Rast P."/>
            <person name="Oberbeckmann S."/>
            <person name="Bunk B."/>
            <person name="Jeske O."/>
            <person name="Meyerdierks A."/>
            <person name="Storesund J.E."/>
            <person name="Kallscheuer N."/>
            <person name="Luecker S."/>
            <person name="Lage O.M."/>
            <person name="Pohl T."/>
            <person name="Merkel B.J."/>
            <person name="Hornburger P."/>
            <person name="Mueller R.-W."/>
            <person name="Bruemmer F."/>
            <person name="Labrenz M."/>
            <person name="Spormann A.M."/>
            <person name="Op den Camp H."/>
            <person name="Overmann J."/>
            <person name="Amann R."/>
            <person name="Jetten M.S.M."/>
            <person name="Mascher T."/>
            <person name="Medema M.H."/>
            <person name="Devos D.P."/>
            <person name="Kaster A.-K."/>
            <person name="Ovreas L."/>
            <person name="Rohde M."/>
            <person name="Galperin M.Y."/>
            <person name="Jogler C."/>
        </authorList>
    </citation>
    <scope>NUCLEOTIDE SEQUENCE [LARGE SCALE GENOMIC DNA]</scope>
    <source>
        <strain evidence="2 3">FC18</strain>
    </source>
</reference>
<dbReference type="Proteomes" id="UP000322214">
    <property type="component" value="Chromosome"/>
</dbReference>
<sequence length="560" mass="63124">MGQSETIEVSESTKPKRAVSLFAWFATSVFAISLLVMNIRGVPDPYSWREIWPPNGPSVTTNAFDHGWPMTWLKSEPKPVPMAEDFTELMREFRGGGPRFSSDGRDGWLFSVQPTSTDWMALLVNMSVAISIMVVVFVTCKRRWRNGFKFNLLDVVLVFALASLALANLQHHRDISHRETNQIHGFSLSNPAWSGPEFLRRLAGDSEWLGACRHYQKVSITISNLNAKHVDAIGALPYVRDLEIEGDPSLPQIELLGELTQLETIEIKYVMQFDSIPPSSSGFVKVLPPAQTPTSPKPNETESYESRIRKPNVTLPSIEELRIDSKMHNDNLPRAVDLIDCCPNLKKVNLTGDQYLIDDLMNLPSTIDKIECGFLTTAEELERLKAKFPAATIERKLKGGYMVATSLIPDRIAEIRTKRRREIEWQGSHFSSGTLDLSRTATKIDMAFAEKFRPVFPKTRVIVFGRFDSSDTAVWIAQQCPKLTVVDATGFELEFSGAMQLPESIHALTIEQNSTTSDQFEELIWKLGLSDLTITGSKFNDQEIKAMKKKFPSRRVVIRN</sequence>
<dbReference type="EMBL" id="CP042912">
    <property type="protein sequence ID" value="QEG24994.1"/>
    <property type="molecule type" value="Genomic_DNA"/>
</dbReference>
<keyword evidence="1" id="KW-1133">Transmembrane helix</keyword>
<keyword evidence="1" id="KW-0812">Transmembrane</keyword>
<organism evidence="2 3">
    <name type="scientific">Mariniblastus fucicola</name>
    <dbReference type="NCBI Taxonomy" id="980251"/>
    <lineage>
        <taxon>Bacteria</taxon>
        <taxon>Pseudomonadati</taxon>
        <taxon>Planctomycetota</taxon>
        <taxon>Planctomycetia</taxon>
        <taxon>Pirellulales</taxon>
        <taxon>Pirellulaceae</taxon>
        <taxon>Mariniblastus</taxon>
    </lineage>
</organism>
<dbReference type="STRING" id="980251.GCA_001642875_04948"/>
<proteinExistence type="predicted"/>
<protein>
    <submittedName>
        <fullName evidence="2">Uncharacterized protein</fullName>
    </submittedName>
</protein>